<dbReference type="Gene3D" id="3.20.20.70">
    <property type="entry name" value="Aldolase class I"/>
    <property type="match status" value="1"/>
</dbReference>
<gene>
    <name evidence="3" type="ORF">Shyd_42070</name>
</gene>
<dbReference type="Pfam" id="PF00724">
    <property type="entry name" value="Oxidored_FMN"/>
    <property type="match status" value="1"/>
</dbReference>
<dbReference type="CDD" id="cd02933">
    <property type="entry name" value="OYE_like_FMN"/>
    <property type="match status" value="1"/>
</dbReference>
<dbReference type="EMBL" id="BNDW01000028">
    <property type="protein sequence ID" value="GHI22836.1"/>
    <property type="molecule type" value="Genomic_DNA"/>
</dbReference>
<proteinExistence type="predicted"/>
<organism evidence="3 4">
    <name type="scientific">Streptomyces hydrogenans</name>
    <dbReference type="NCBI Taxonomy" id="1873719"/>
    <lineage>
        <taxon>Bacteria</taxon>
        <taxon>Bacillati</taxon>
        <taxon>Actinomycetota</taxon>
        <taxon>Actinomycetes</taxon>
        <taxon>Kitasatosporales</taxon>
        <taxon>Streptomycetaceae</taxon>
        <taxon>Streptomyces</taxon>
    </lineage>
</organism>
<feature type="compositionally biased region" description="Low complexity" evidence="1">
    <location>
        <begin position="284"/>
        <end position="296"/>
    </location>
</feature>
<evidence type="ECO:0000259" key="2">
    <source>
        <dbReference type="Pfam" id="PF00724"/>
    </source>
</evidence>
<feature type="domain" description="NADH:flavin oxidoreductase/NADH oxidase N-terminal" evidence="2">
    <location>
        <begin position="4"/>
        <end position="257"/>
    </location>
</feature>
<dbReference type="InterPro" id="IPR001155">
    <property type="entry name" value="OxRdtase_FMN_N"/>
</dbReference>
<dbReference type="PANTHER" id="PTHR22893:SF91">
    <property type="entry name" value="NADPH DEHYDROGENASE 2-RELATED"/>
    <property type="match status" value="1"/>
</dbReference>
<evidence type="ECO:0000313" key="3">
    <source>
        <dbReference type="EMBL" id="GHI22836.1"/>
    </source>
</evidence>
<feature type="region of interest" description="Disordered" evidence="1">
    <location>
        <begin position="281"/>
        <end position="380"/>
    </location>
</feature>
<sequence>MHLDLFAPINLGGLTLANRMVMAPMTRNRADTDGCVPPLMVEHYRQRATAGLIVAESTTVSPQAVGYPFTPGLHTAAQAESWRRLTDAVHEEGGRIFVQLQHCGRVSHPSLLDGQAPVAPSALAPAGQAVTHTGPQDFMTPRALDAGELPDVVDQFRRAAELAKQGGFDGIEVHAGNGYLIDQFLRDGTNHRTDAYGGSAANRMRLVNEVLDAVCEQWPAERVGVRLTPENGFNSMADSDPQGHFEYFLGQLSPRGLAYVHVLEGGMATTAVSLDYRALRSGSPARTSPTTATTSPEPERWCTRGMPTWSPSVRRSSPTRTLSAATARTSRSPQPTPPRTTAAGRPAIRTTRSTGPTEARHASSSEAADRCGPAGYGEPAPERLRQRYVIAIVSGPDEQCSPYTECSAGQLNCSLTN</sequence>
<dbReference type="InterPro" id="IPR013785">
    <property type="entry name" value="Aldolase_TIM"/>
</dbReference>
<dbReference type="InterPro" id="IPR045247">
    <property type="entry name" value="Oye-like"/>
</dbReference>
<evidence type="ECO:0000313" key="4">
    <source>
        <dbReference type="Proteomes" id="UP001052739"/>
    </source>
</evidence>
<feature type="compositionally biased region" description="Low complexity" evidence="1">
    <location>
        <begin position="307"/>
        <end position="352"/>
    </location>
</feature>
<dbReference type="RefSeq" id="WP_308076675.1">
    <property type="nucleotide sequence ID" value="NZ_BNDW01000028.1"/>
</dbReference>
<evidence type="ECO:0000256" key="1">
    <source>
        <dbReference type="SAM" id="MobiDB-lite"/>
    </source>
</evidence>
<dbReference type="SUPFAM" id="SSF51395">
    <property type="entry name" value="FMN-linked oxidoreductases"/>
    <property type="match status" value="1"/>
</dbReference>
<dbReference type="PANTHER" id="PTHR22893">
    <property type="entry name" value="NADH OXIDOREDUCTASE-RELATED"/>
    <property type="match status" value="1"/>
</dbReference>
<reference evidence="3" key="1">
    <citation type="submission" date="2024-05" db="EMBL/GenBank/DDBJ databases">
        <title>Whole genome shotgun sequence of Streptomyces hydrogenans NBRC 13475.</title>
        <authorList>
            <person name="Komaki H."/>
            <person name="Tamura T."/>
        </authorList>
    </citation>
    <scope>NUCLEOTIDE SEQUENCE</scope>
    <source>
        <strain evidence="3">NBRC 13475</strain>
    </source>
</reference>
<keyword evidence="4" id="KW-1185">Reference proteome</keyword>
<accession>A0ABQ3PCS4</accession>
<name>A0ABQ3PCS4_9ACTN</name>
<comment type="caution">
    <text evidence="3">The sequence shown here is derived from an EMBL/GenBank/DDBJ whole genome shotgun (WGS) entry which is preliminary data.</text>
</comment>
<dbReference type="Proteomes" id="UP001052739">
    <property type="component" value="Unassembled WGS sequence"/>
</dbReference>
<protein>
    <recommendedName>
        <fullName evidence="2">NADH:flavin oxidoreductase/NADH oxidase N-terminal domain-containing protein</fullName>
    </recommendedName>
</protein>
<feature type="compositionally biased region" description="Basic and acidic residues" evidence="1">
    <location>
        <begin position="358"/>
        <end position="369"/>
    </location>
</feature>